<dbReference type="EMBL" id="JAVRQU010000007">
    <property type="protein sequence ID" value="KAK5701038.1"/>
    <property type="molecule type" value="Genomic_DNA"/>
</dbReference>
<dbReference type="Proteomes" id="UP001310594">
    <property type="component" value="Unassembled WGS sequence"/>
</dbReference>
<feature type="compositionally biased region" description="Polar residues" evidence="1">
    <location>
        <begin position="50"/>
        <end position="59"/>
    </location>
</feature>
<evidence type="ECO:0000313" key="2">
    <source>
        <dbReference type="EMBL" id="KAK5701038.1"/>
    </source>
</evidence>
<feature type="compositionally biased region" description="Low complexity" evidence="1">
    <location>
        <begin position="66"/>
        <end position="86"/>
    </location>
</feature>
<name>A0AAN7WL09_9PEZI</name>
<dbReference type="AlphaFoldDB" id="A0AAN7WL09"/>
<protein>
    <submittedName>
        <fullName evidence="2">Uncharacterized protein</fullName>
    </submittedName>
</protein>
<reference evidence="2" key="1">
    <citation type="submission" date="2023-08" db="EMBL/GenBank/DDBJ databases">
        <title>Black Yeasts Isolated from many extreme environments.</title>
        <authorList>
            <person name="Coleine C."/>
            <person name="Stajich J.E."/>
            <person name="Selbmann L."/>
        </authorList>
    </citation>
    <scope>NUCLEOTIDE SEQUENCE</scope>
    <source>
        <strain evidence="2">CCFEE 5810</strain>
    </source>
</reference>
<comment type="caution">
    <text evidence="2">The sequence shown here is derived from an EMBL/GenBank/DDBJ whole genome shotgun (WGS) entry which is preliminary data.</text>
</comment>
<feature type="region of interest" description="Disordered" evidence="1">
    <location>
        <begin position="1"/>
        <end position="119"/>
    </location>
</feature>
<accession>A0AAN7WL09</accession>
<organism evidence="2 3">
    <name type="scientific">Elasticomyces elasticus</name>
    <dbReference type="NCBI Taxonomy" id="574655"/>
    <lineage>
        <taxon>Eukaryota</taxon>
        <taxon>Fungi</taxon>
        <taxon>Dikarya</taxon>
        <taxon>Ascomycota</taxon>
        <taxon>Pezizomycotina</taxon>
        <taxon>Dothideomycetes</taxon>
        <taxon>Dothideomycetidae</taxon>
        <taxon>Mycosphaerellales</taxon>
        <taxon>Teratosphaeriaceae</taxon>
        <taxon>Elasticomyces</taxon>
    </lineage>
</organism>
<evidence type="ECO:0000256" key="1">
    <source>
        <dbReference type="SAM" id="MobiDB-lite"/>
    </source>
</evidence>
<proteinExistence type="predicted"/>
<feature type="region of interest" description="Disordered" evidence="1">
    <location>
        <begin position="395"/>
        <end position="414"/>
    </location>
</feature>
<feature type="compositionally biased region" description="Polar residues" evidence="1">
    <location>
        <begin position="172"/>
        <end position="219"/>
    </location>
</feature>
<evidence type="ECO:0000313" key="3">
    <source>
        <dbReference type="Proteomes" id="UP001310594"/>
    </source>
</evidence>
<sequence length="414" mass="44440">MQTFQFVSDPNHKGPPARKRPHHDLVHQTDGDDVPSPISPAEGASKDSFHQPSTPSQPHSGGALHGSQATSSHTSPSTSSFGGSRRTSADSGRAIHPLPPRRLYRQVPPALQHPDSGARPLTVVPSETSPFAFTQAFRGHQLGGNDGSPVTTAPNERGFVPLSNAGDPPPTSMTTNQTLGNPMQGNQLSGSNSTTRSGSIGTFSRGSIANSAGYSRQQSPDRLLRIADALETEASSLRRLAHYQQVDDLEGQASSLRLLSQQQQSTRTSMDSFEEYGGPAQAMLNYEQGSDPNWVTFGDPTISEAPYQFDPSILRPDGTLRTGFTPPGGNYAMTEIDAHRSQLRYDFGIYNQLQDSQQTPMPATTANGNADQGYGLGIGRMQRVFHERLVADPDAHAAWTRTGGDQDGADEIAR</sequence>
<feature type="region of interest" description="Disordered" evidence="1">
    <location>
        <begin position="142"/>
        <end position="219"/>
    </location>
</feature>
<gene>
    <name evidence="2" type="ORF">LTR97_005557</name>
</gene>